<name>A0A0L7QJ54_9HYME</name>
<proteinExistence type="predicted"/>
<organism evidence="2 3">
    <name type="scientific">Habropoda laboriosa</name>
    <dbReference type="NCBI Taxonomy" id="597456"/>
    <lineage>
        <taxon>Eukaryota</taxon>
        <taxon>Metazoa</taxon>
        <taxon>Ecdysozoa</taxon>
        <taxon>Arthropoda</taxon>
        <taxon>Hexapoda</taxon>
        <taxon>Insecta</taxon>
        <taxon>Pterygota</taxon>
        <taxon>Neoptera</taxon>
        <taxon>Endopterygota</taxon>
        <taxon>Hymenoptera</taxon>
        <taxon>Apocrita</taxon>
        <taxon>Aculeata</taxon>
        <taxon>Apoidea</taxon>
        <taxon>Anthophila</taxon>
        <taxon>Apidae</taxon>
        <taxon>Habropoda</taxon>
    </lineage>
</organism>
<dbReference type="AlphaFoldDB" id="A0A0L7QJ54"/>
<dbReference type="OrthoDB" id="425344at2759"/>
<feature type="region of interest" description="Disordered" evidence="1">
    <location>
        <begin position="1"/>
        <end position="20"/>
    </location>
</feature>
<sequence>MRERVRKTGDSPTFPDAAGSEVKFDEHGDGLARYEILNFRKSDHNGTNGYHYRASPWYIGRHTRAKTGNAWTIERSTQALSVGVAGNGFEEGSDALASVVGNKVIKLIDLVNILFEGLKWKSMGLLWDCCDIGWPYGFTAAACLIVRNGTLVDRSLTLRDVRVVKQRMNAEMEKIGLCRRVEESSMNNAESVKYK</sequence>
<dbReference type="EMBL" id="KQ415358">
    <property type="protein sequence ID" value="KOC58594.1"/>
    <property type="molecule type" value="Genomic_DNA"/>
</dbReference>
<dbReference type="STRING" id="597456.A0A0L7QJ54"/>
<protein>
    <submittedName>
        <fullName evidence="2">Metabotropic glutamate receptor</fullName>
    </submittedName>
</protein>
<accession>A0A0L7QJ54</accession>
<evidence type="ECO:0000313" key="3">
    <source>
        <dbReference type="Proteomes" id="UP000053825"/>
    </source>
</evidence>
<evidence type="ECO:0000313" key="2">
    <source>
        <dbReference type="EMBL" id="KOC58594.1"/>
    </source>
</evidence>
<gene>
    <name evidence="2" type="ORF">WH47_07004</name>
</gene>
<dbReference type="Proteomes" id="UP000053825">
    <property type="component" value="Unassembled WGS sequence"/>
</dbReference>
<keyword evidence="3" id="KW-1185">Reference proteome</keyword>
<evidence type="ECO:0000256" key="1">
    <source>
        <dbReference type="SAM" id="MobiDB-lite"/>
    </source>
</evidence>
<keyword evidence="2" id="KW-0675">Receptor</keyword>
<reference evidence="2 3" key="1">
    <citation type="submission" date="2015-07" db="EMBL/GenBank/DDBJ databases">
        <title>The genome of Habropoda laboriosa.</title>
        <authorList>
            <person name="Pan H."/>
            <person name="Kapheim K."/>
        </authorList>
    </citation>
    <scope>NUCLEOTIDE SEQUENCE [LARGE SCALE GENOMIC DNA]</scope>
    <source>
        <strain evidence="2">0110345459</strain>
    </source>
</reference>